<keyword evidence="2" id="KW-1185">Reference proteome</keyword>
<organism evidence="1 2">
    <name type="scientific">Tuber borchii</name>
    <name type="common">White truffle</name>
    <dbReference type="NCBI Taxonomy" id="42251"/>
    <lineage>
        <taxon>Eukaryota</taxon>
        <taxon>Fungi</taxon>
        <taxon>Dikarya</taxon>
        <taxon>Ascomycota</taxon>
        <taxon>Pezizomycotina</taxon>
        <taxon>Pezizomycetes</taxon>
        <taxon>Pezizales</taxon>
        <taxon>Tuberaceae</taxon>
        <taxon>Tuber</taxon>
    </lineage>
</organism>
<dbReference type="AlphaFoldDB" id="A0A2T6ZJB9"/>
<comment type="caution">
    <text evidence="1">The sequence shown here is derived from an EMBL/GenBank/DDBJ whole genome shotgun (WGS) entry which is preliminary data.</text>
</comment>
<accession>A0A2T6ZJB9</accession>
<proteinExistence type="predicted"/>
<dbReference type="EMBL" id="NESQ01000224">
    <property type="protein sequence ID" value="PUU75585.1"/>
    <property type="molecule type" value="Genomic_DNA"/>
</dbReference>
<protein>
    <submittedName>
        <fullName evidence="1">Uncharacterized protein</fullName>
    </submittedName>
</protein>
<gene>
    <name evidence="1" type="ORF">B9Z19DRAFT_1131090</name>
</gene>
<reference evidence="1 2" key="1">
    <citation type="submission" date="2017-04" db="EMBL/GenBank/DDBJ databases">
        <title>Draft genome sequence of Tuber borchii Vittad., a whitish edible truffle.</title>
        <authorList>
            <consortium name="DOE Joint Genome Institute"/>
            <person name="Murat C."/>
            <person name="Kuo A."/>
            <person name="Barry K.W."/>
            <person name="Clum A."/>
            <person name="Dockter R.B."/>
            <person name="Fauchery L."/>
            <person name="Iotti M."/>
            <person name="Kohler A."/>
            <person name="Labutti K."/>
            <person name="Lindquist E.A."/>
            <person name="Lipzen A."/>
            <person name="Ohm R.A."/>
            <person name="Wang M."/>
            <person name="Grigoriev I.V."/>
            <person name="Zambonelli A."/>
            <person name="Martin F.M."/>
        </authorList>
    </citation>
    <scope>NUCLEOTIDE SEQUENCE [LARGE SCALE GENOMIC DNA]</scope>
    <source>
        <strain evidence="1 2">Tbo3840</strain>
    </source>
</reference>
<sequence length="266" mass="29969">MKLFSDSVPWHPICSQLKGCLHITIFHGAIESSEEGVLIPDSGGIRNAIADPFKDFIPQHPISPQPKGHLHMTISHGATEFSEGGVLMSNSWDIRPAIMMPFSNIVPRHPICQQPKGCLYTTIFNGATEFAEGGVYAMISVRHQKGISIRQVYMALQSLLKEEDSESVRHAIIESFSHILLCYPSRPSPKGRLHIMSFHSATESYSEGVRQFMMEPFYHIVLNHHICPPPKGRLHIRIIHGTRVSSDRRKTYAGIFQSWVCGKRYL</sequence>
<dbReference type="Proteomes" id="UP000244722">
    <property type="component" value="Unassembled WGS sequence"/>
</dbReference>
<evidence type="ECO:0000313" key="1">
    <source>
        <dbReference type="EMBL" id="PUU75585.1"/>
    </source>
</evidence>
<evidence type="ECO:0000313" key="2">
    <source>
        <dbReference type="Proteomes" id="UP000244722"/>
    </source>
</evidence>
<name>A0A2T6ZJB9_TUBBO</name>